<dbReference type="PANTHER" id="PTHR22936:SF69">
    <property type="entry name" value="RHOMBOID-LIKE PROTEIN"/>
    <property type="match status" value="1"/>
</dbReference>
<feature type="transmembrane region" description="Helical" evidence="10">
    <location>
        <begin position="437"/>
        <end position="457"/>
    </location>
</feature>
<dbReference type="PANTHER" id="PTHR22936">
    <property type="entry name" value="RHOMBOID-RELATED"/>
    <property type="match status" value="1"/>
</dbReference>
<evidence type="ECO:0000256" key="5">
    <source>
        <dbReference type="ARBA" id="ARBA00022692"/>
    </source>
</evidence>
<comment type="caution">
    <text evidence="10">Lacks conserved residue(s) required for the propagation of feature annotation.</text>
</comment>
<dbReference type="Proteomes" id="UP001497600">
    <property type="component" value="Chromosome H"/>
</dbReference>
<feature type="transmembrane region" description="Helical" evidence="10">
    <location>
        <begin position="375"/>
        <end position="394"/>
    </location>
</feature>
<protein>
    <recommendedName>
        <fullName evidence="10">Rhomboid-type serine protease</fullName>
        <ecNumber evidence="10">3.4.21.105</ecNumber>
    </recommendedName>
</protein>
<gene>
    <name evidence="13" type="ORF">CAAN4_H16468</name>
</gene>
<evidence type="ECO:0000313" key="13">
    <source>
        <dbReference type="EMBL" id="CAK7921625.1"/>
    </source>
</evidence>
<feature type="compositionally biased region" description="Basic and acidic residues" evidence="11">
    <location>
        <begin position="169"/>
        <end position="179"/>
    </location>
</feature>
<dbReference type="InterPro" id="IPR002610">
    <property type="entry name" value="Peptidase_S54_rhomboid-like"/>
</dbReference>
<keyword evidence="5 10" id="KW-0812">Transmembrane</keyword>
<dbReference type="InterPro" id="IPR022764">
    <property type="entry name" value="Peptidase_S54_rhomboid_dom"/>
</dbReference>
<feature type="compositionally biased region" description="Basic and acidic residues" evidence="11">
    <location>
        <begin position="9"/>
        <end position="18"/>
    </location>
</feature>
<reference evidence="13 14" key="1">
    <citation type="submission" date="2024-01" db="EMBL/GenBank/DDBJ databases">
        <authorList>
            <consortium name="Genoscope - CEA"/>
            <person name="William W."/>
        </authorList>
    </citation>
    <scope>NUCLEOTIDE SEQUENCE [LARGE SCALE GENOMIC DNA]</scope>
    <source>
        <strain evidence="13 14">29B2s-10</strain>
    </source>
</reference>
<evidence type="ECO:0000256" key="8">
    <source>
        <dbReference type="ARBA" id="ARBA00022989"/>
    </source>
</evidence>
<keyword evidence="4 10" id="KW-0645">Protease</keyword>
<evidence type="ECO:0000256" key="2">
    <source>
        <dbReference type="ARBA" id="ARBA00004141"/>
    </source>
</evidence>
<evidence type="ECO:0000256" key="6">
    <source>
        <dbReference type="ARBA" id="ARBA00022801"/>
    </source>
</evidence>
<comment type="similarity">
    <text evidence="3 10">Belongs to the peptidase S54 family.</text>
</comment>
<proteinExistence type="inferred from homology"/>
<comment type="catalytic activity">
    <reaction evidence="1 10">
        <text>Cleaves type-1 transmembrane domains using a catalytic dyad composed of serine and histidine that are contributed by different transmembrane domains.</text>
        <dbReference type="EC" id="3.4.21.105"/>
    </reaction>
</comment>
<evidence type="ECO:0000256" key="11">
    <source>
        <dbReference type="SAM" id="MobiDB-lite"/>
    </source>
</evidence>
<accession>A0ABP0EQ69</accession>
<feature type="transmembrane region" description="Helical" evidence="10">
    <location>
        <begin position="463"/>
        <end position="480"/>
    </location>
</feature>
<evidence type="ECO:0000256" key="10">
    <source>
        <dbReference type="RuleBase" id="RU362115"/>
    </source>
</evidence>
<feature type="transmembrane region" description="Helical" evidence="10">
    <location>
        <begin position="522"/>
        <end position="544"/>
    </location>
</feature>
<evidence type="ECO:0000256" key="9">
    <source>
        <dbReference type="ARBA" id="ARBA00023136"/>
    </source>
</evidence>
<dbReference type="Pfam" id="PF01694">
    <property type="entry name" value="Rhomboid"/>
    <property type="match status" value="1"/>
</dbReference>
<evidence type="ECO:0000256" key="4">
    <source>
        <dbReference type="ARBA" id="ARBA00022670"/>
    </source>
</evidence>
<keyword evidence="14" id="KW-1185">Reference proteome</keyword>
<feature type="region of interest" description="Disordered" evidence="11">
    <location>
        <begin position="1"/>
        <end position="215"/>
    </location>
</feature>
<keyword evidence="8 10" id="KW-1133">Transmembrane helix</keyword>
<feature type="compositionally biased region" description="Basic and acidic residues" evidence="11">
    <location>
        <begin position="197"/>
        <end position="214"/>
    </location>
</feature>
<evidence type="ECO:0000259" key="12">
    <source>
        <dbReference type="Pfam" id="PF01694"/>
    </source>
</evidence>
<evidence type="ECO:0000256" key="3">
    <source>
        <dbReference type="ARBA" id="ARBA00009045"/>
    </source>
</evidence>
<evidence type="ECO:0000313" key="14">
    <source>
        <dbReference type="Proteomes" id="UP001497600"/>
    </source>
</evidence>
<dbReference type="EMBL" id="OZ004260">
    <property type="protein sequence ID" value="CAK7921625.1"/>
    <property type="molecule type" value="Genomic_DNA"/>
</dbReference>
<feature type="transmembrane region" description="Helical" evidence="10">
    <location>
        <begin position="231"/>
        <end position="251"/>
    </location>
</feature>
<dbReference type="InterPro" id="IPR035952">
    <property type="entry name" value="Rhomboid-like_sf"/>
</dbReference>
<sequence length="688" mass="76440">MYSTNSDSAPRKSSREFDDNSSTFNFEGFTKPKPVPKGDVPYTPYTPYNAYVPPNGPRSQYPHQPPSPLTYGRESMGPEPLPYPSFNISRSSSKRASPATIVADSYYPPTGKNYPLQDSYELDNFYTNTDRPLPSRPLPETPAPQTPAKGEAIINSNPMNPFESDMDDIPYRSSDRPDPFSDLNHASNDGDVNFPKDGFRENSSEFNRQRDNERQRRKLITRRPRFHYTKWPYFTMIVTIIQVCVFIAELAKMGILTGSPFQTQPYFNPMLGPSTYVLINMGARYVPCMQQYIGITDDATIQFPCANSTTADTNVCSLPQLCGMSSIPQEGNIYLPHQWYRIITPIFLHAGFLHILFNLLLQVTMGASIERSIGVLKYAIIYMSSGIAGFLLGANYTPAGIASTGASGSLFGIVATNIVMFMYCGKKNTNMYGTKRYGLFILIMCAEIVVSLVLGLLPGMDNFSHIGGFAMGVLMALILLPDPCITYIDSIIVYDGSASTWQQFLDNWNPKHNWNEKIHSRVYMWFAVRIAALALAGAFLGTLIKNFFRSTPSDNSSNCKWCKYINCIPVNGWCDIGNVSVSTTTSPSTSTASNESTPTSQNVVPVTVTTTKTPSSTPTAPNNVGNFRRQLENNVFLHQDIDASPLNNSSTVKIMESDNLLASQNVGAGFFLVIGLLTVQFFRHKKWI</sequence>
<feature type="compositionally biased region" description="Polar residues" evidence="11">
    <location>
        <begin position="86"/>
        <end position="95"/>
    </location>
</feature>
<keyword evidence="6 10" id="KW-0378">Hydrolase</keyword>
<keyword evidence="9 10" id="KW-0472">Membrane</keyword>
<dbReference type="SUPFAM" id="SSF144091">
    <property type="entry name" value="Rhomboid-like"/>
    <property type="match status" value="1"/>
</dbReference>
<dbReference type="Gene3D" id="1.20.1540.10">
    <property type="entry name" value="Rhomboid-like"/>
    <property type="match status" value="1"/>
</dbReference>
<feature type="compositionally biased region" description="Pro residues" evidence="11">
    <location>
        <begin position="134"/>
        <end position="145"/>
    </location>
</feature>
<feature type="transmembrane region" description="Helical" evidence="10">
    <location>
        <begin position="661"/>
        <end position="682"/>
    </location>
</feature>
<feature type="transmembrane region" description="Helical" evidence="10">
    <location>
        <begin position="406"/>
        <end position="425"/>
    </location>
</feature>
<keyword evidence="7 10" id="KW-0720">Serine protease</keyword>
<name>A0ABP0EQ69_9ASCO</name>
<comment type="function">
    <text evidence="10">Serine protease involved in intramembrane proteolysis.</text>
</comment>
<comment type="subcellular location">
    <subcellularLocation>
        <location evidence="2 10">Membrane</location>
        <topology evidence="2 10">Multi-pass membrane protein</topology>
    </subcellularLocation>
</comment>
<dbReference type="EC" id="3.4.21.105" evidence="10"/>
<evidence type="ECO:0000256" key="7">
    <source>
        <dbReference type="ARBA" id="ARBA00022825"/>
    </source>
</evidence>
<feature type="domain" description="Peptidase S54 rhomboid" evidence="12">
    <location>
        <begin position="337"/>
        <end position="480"/>
    </location>
</feature>
<evidence type="ECO:0000256" key="1">
    <source>
        <dbReference type="ARBA" id="ARBA00000156"/>
    </source>
</evidence>
<feature type="transmembrane region" description="Helical" evidence="10">
    <location>
        <begin position="342"/>
        <end position="363"/>
    </location>
</feature>
<organism evidence="13 14">
    <name type="scientific">[Candida] anglica</name>
    <dbReference type="NCBI Taxonomy" id="148631"/>
    <lineage>
        <taxon>Eukaryota</taxon>
        <taxon>Fungi</taxon>
        <taxon>Dikarya</taxon>
        <taxon>Ascomycota</taxon>
        <taxon>Saccharomycotina</taxon>
        <taxon>Pichiomycetes</taxon>
        <taxon>Debaryomycetaceae</taxon>
        <taxon>Kurtzmaniella</taxon>
    </lineage>
</organism>